<dbReference type="Proteomes" id="UP000323136">
    <property type="component" value="Unassembled WGS sequence"/>
</dbReference>
<protein>
    <submittedName>
        <fullName evidence="1">Uncharacterized protein</fullName>
    </submittedName>
</protein>
<name>A0A5S5DWG6_9FLAO</name>
<reference evidence="1 2" key="1">
    <citation type="submission" date="2019-07" db="EMBL/GenBank/DDBJ databases">
        <title>Genomic Encyclopedia of Type Strains, Phase IV (KMG-IV): sequencing the most valuable type-strain genomes for metagenomic binning, comparative biology and taxonomic classification.</title>
        <authorList>
            <person name="Goeker M."/>
        </authorList>
    </citation>
    <scope>NUCLEOTIDE SEQUENCE [LARGE SCALE GENOMIC DNA]</scope>
    <source>
        <strain evidence="1 2">DSM 18961</strain>
    </source>
</reference>
<sequence length="129" mass="15157">MSKLFAISYSLLILVQSFNINLEDVSKFKVLLEHAEFHQKTYGDSFFEFIAEHYGSEKYTHGSDHKEHENLPFKGDHQMCSHIHIPFTINSTNYNIEHPSFVEIPFNFFYKESHSIFEKHAVFQPPKCA</sequence>
<dbReference type="AlphaFoldDB" id="A0A5S5DWG6"/>
<evidence type="ECO:0000313" key="1">
    <source>
        <dbReference type="EMBL" id="TYQ00075.1"/>
    </source>
</evidence>
<evidence type="ECO:0000313" key="2">
    <source>
        <dbReference type="Proteomes" id="UP000323136"/>
    </source>
</evidence>
<organism evidence="1 2">
    <name type="scientific">Tenacibaculum adriaticum</name>
    <dbReference type="NCBI Taxonomy" id="413713"/>
    <lineage>
        <taxon>Bacteria</taxon>
        <taxon>Pseudomonadati</taxon>
        <taxon>Bacteroidota</taxon>
        <taxon>Flavobacteriia</taxon>
        <taxon>Flavobacteriales</taxon>
        <taxon>Flavobacteriaceae</taxon>
        <taxon>Tenacibaculum</taxon>
    </lineage>
</organism>
<dbReference type="RefSeq" id="WP_148868760.1">
    <property type="nucleotide sequence ID" value="NZ_VNIA01000001.1"/>
</dbReference>
<accession>A0A5S5DWG6</accession>
<dbReference type="EMBL" id="VNIA01000001">
    <property type="protein sequence ID" value="TYQ00075.1"/>
    <property type="molecule type" value="Genomic_DNA"/>
</dbReference>
<gene>
    <name evidence="1" type="ORF">C7447_101683</name>
</gene>
<keyword evidence="2" id="KW-1185">Reference proteome</keyword>
<dbReference type="OrthoDB" id="1446707at2"/>
<comment type="caution">
    <text evidence="1">The sequence shown here is derived from an EMBL/GenBank/DDBJ whole genome shotgun (WGS) entry which is preliminary data.</text>
</comment>
<proteinExistence type="predicted"/>